<dbReference type="Gene3D" id="3.30.870.10">
    <property type="entry name" value="Endonuclease Chain A"/>
    <property type="match status" value="2"/>
</dbReference>
<evidence type="ECO:0000256" key="4">
    <source>
        <dbReference type="ARBA" id="ARBA00022801"/>
    </source>
</evidence>
<evidence type="ECO:0000259" key="9">
    <source>
        <dbReference type="Pfam" id="PF13091"/>
    </source>
</evidence>
<dbReference type="InterPro" id="IPR025202">
    <property type="entry name" value="PLD-like_dom"/>
</dbReference>
<accession>A0ABR8SZR4</accession>
<sequence length="503" mass="57730">MNKHSNHNPLIDHSTSSSPIRPATKRNRPVKKFIFWFLLVNIVWLAAVVVYQMNKPLPEGVAFEGQVHQVQDVDFITDFTYPSSDGKMEHEQQIIKRMERIVNEAQQFLVIDLFLFNNYQHTDQKFPEASERFTNLLVNKKEKNPEMDIVFITDEVNTNYNSHPNELLERMKQHGIRVVMTDVDSLRDPTPLYSAVWRTYFQWFGQSGNGWLPNLMASDGPDVTLRSYLKLMNVKANHRKLVASEKNAIVASANVHDPSIYHSNIAFEVSGNIIGDMLKAEQAVLDISGGGQLPAFTPSREDEQGPIRVRYLTEGKVAEYAVNVINEAKKGDTLWMGMFYLADRDIKSALLEAASRGAEVKLILDPNENAFGQKKIGIPNRPVAQELTDESEGKIEIRWYNTTKEQYHTKLLYLSRSSGPQLILGGSTNFTPRNLNNYNLENDLYMEAPEDSKLVTQMNQYFERLWTNEDAEFTLNLAEYEDDIPFFKDMLYKLQYSLGFTTF</sequence>
<protein>
    <recommendedName>
        <fullName evidence="3">phospholipase D</fullName>
        <ecNumber evidence="3">3.1.4.4</ecNumber>
    </recommendedName>
</protein>
<dbReference type="EMBL" id="JACSQL010000005">
    <property type="protein sequence ID" value="MBD7969011.1"/>
    <property type="molecule type" value="Genomic_DNA"/>
</dbReference>
<comment type="similarity">
    <text evidence="2">Belongs to the phospholipase D family.</text>
</comment>
<feature type="transmembrane region" description="Helical" evidence="8">
    <location>
        <begin position="33"/>
        <end position="53"/>
    </location>
</feature>
<evidence type="ECO:0000256" key="7">
    <source>
        <dbReference type="SAM" id="MobiDB-lite"/>
    </source>
</evidence>
<comment type="caution">
    <text evidence="10">The sequence shown here is derived from an EMBL/GenBank/DDBJ whole genome shotgun (WGS) entry which is preliminary data.</text>
</comment>
<name>A0ABR8SZR4_9BACL</name>
<keyword evidence="4" id="KW-0378">Hydrolase</keyword>
<dbReference type="Proteomes" id="UP000608071">
    <property type="component" value="Unassembled WGS sequence"/>
</dbReference>
<feature type="region of interest" description="Disordered" evidence="7">
    <location>
        <begin position="1"/>
        <end position="23"/>
    </location>
</feature>
<dbReference type="SUPFAM" id="SSF56024">
    <property type="entry name" value="Phospholipase D/nuclease"/>
    <property type="match status" value="2"/>
</dbReference>
<dbReference type="PANTHER" id="PTHR43856">
    <property type="entry name" value="CARDIOLIPIN HYDROLASE"/>
    <property type="match status" value="1"/>
</dbReference>
<keyword evidence="8" id="KW-0472">Membrane</keyword>
<keyword evidence="6" id="KW-0443">Lipid metabolism</keyword>
<evidence type="ECO:0000256" key="3">
    <source>
        <dbReference type="ARBA" id="ARBA00012027"/>
    </source>
</evidence>
<reference evidence="10 11" key="1">
    <citation type="submission" date="2020-08" db="EMBL/GenBank/DDBJ databases">
        <title>A Genomic Blueprint of the Chicken Gut Microbiome.</title>
        <authorList>
            <person name="Gilroy R."/>
            <person name="Ravi A."/>
            <person name="Getino M."/>
            <person name="Pursley I."/>
            <person name="Horton D.L."/>
            <person name="Alikhan N.-F."/>
            <person name="Baker D."/>
            <person name="Gharbi K."/>
            <person name="Hall N."/>
            <person name="Watson M."/>
            <person name="Adriaenssens E.M."/>
            <person name="Foster-Nyarko E."/>
            <person name="Jarju S."/>
            <person name="Secka A."/>
            <person name="Antonio M."/>
            <person name="Oren A."/>
            <person name="Chaudhuri R."/>
            <person name="La Ragione R.M."/>
            <person name="Hildebrand F."/>
            <person name="Pallen M.J."/>
        </authorList>
    </citation>
    <scope>NUCLEOTIDE SEQUENCE [LARGE SCALE GENOMIC DNA]</scope>
    <source>
        <strain evidence="10 11">Sa2BVA9</strain>
    </source>
</reference>
<evidence type="ECO:0000256" key="1">
    <source>
        <dbReference type="ARBA" id="ARBA00000798"/>
    </source>
</evidence>
<evidence type="ECO:0000256" key="8">
    <source>
        <dbReference type="SAM" id="Phobius"/>
    </source>
</evidence>
<gene>
    <name evidence="10" type="ORF">H9647_13120</name>
</gene>
<keyword evidence="11" id="KW-1185">Reference proteome</keyword>
<organism evidence="10 11">
    <name type="scientific">Paenibacillus gallinarum</name>
    <dbReference type="NCBI Taxonomy" id="2762232"/>
    <lineage>
        <taxon>Bacteria</taxon>
        <taxon>Bacillati</taxon>
        <taxon>Bacillota</taxon>
        <taxon>Bacilli</taxon>
        <taxon>Bacillales</taxon>
        <taxon>Paenibacillaceae</taxon>
        <taxon>Paenibacillus</taxon>
    </lineage>
</organism>
<dbReference type="PANTHER" id="PTHR43856:SF1">
    <property type="entry name" value="MITOCHONDRIAL CARDIOLIPIN HYDROLASE"/>
    <property type="match status" value="1"/>
</dbReference>
<feature type="domain" description="Phospholipase D-like" evidence="9">
    <location>
        <begin position="323"/>
        <end position="466"/>
    </location>
</feature>
<keyword evidence="8" id="KW-1133">Transmembrane helix</keyword>
<dbReference type="RefSeq" id="WP_191800603.1">
    <property type="nucleotide sequence ID" value="NZ_JACSQL010000005.1"/>
</dbReference>
<comment type="catalytic activity">
    <reaction evidence="1">
        <text>a 1,2-diacyl-sn-glycero-3-phosphocholine + H2O = a 1,2-diacyl-sn-glycero-3-phosphate + choline + H(+)</text>
        <dbReference type="Rhea" id="RHEA:14445"/>
        <dbReference type="ChEBI" id="CHEBI:15354"/>
        <dbReference type="ChEBI" id="CHEBI:15377"/>
        <dbReference type="ChEBI" id="CHEBI:15378"/>
        <dbReference type="ChEBI" id="CHEBI:57643"/>
        <dbReference type="ChEBI" id="CHEBI:58608"/>
        <dbReference type="EC" id="3.1.4.4"/>
    </reaction>
</comment>
<evidence type="ECO:0000313" key="11">
    <source>
        <dbReference type="Proteomes" id="UP000608071"/>
    </source>
</evidence>
<evidence type="ECO:0000256" key="2">
    <source>
        <dbReference type="ARBA" id="ARBA00008664"/>
    </source>
</evidence>
<keyword evidence="8" id="KW-0812">Transmembrane</keyword>
<evidence type="ECO:0000256" key="5">
    <source>
        <dbReference type="ARBA" id="ARBA00022963"/>
    </source>
</evidence>
<dbReference type="EC" id="3.1.4.4" evidence="3"/>
<proteinExistence type="inferred from homology"/>
<dbReference type="CDD" id="cd09130">
    <property type="entry name" value="PLDc_unchar2_2"/>
    <property type="match status" value="1"/>
</dbReference>
<evidence type="ECO:0000256" key="6">
    <source>
        <dbReference type="ARBA" id="ARBA00023098"/>
    </source>
</evidence>
<evidence type="ECO:0000313" key="10">
    <source>
        <dbReference type="EMBL" id="MBD7969011.1"/>
    </source>
</evidence>
<dbReference type="InterPro" id="IPR051406">
    <property type="entry name" value="PLD_domain"/>
</dbReference>
<dbReference type="Pfam" id="PF13091">
    <property type="entry name" value="PLDc_2"/>
    <property type="match status" value="1"/>
</dbReference>
<keyword evidence="5" id="KW-0442">Lipid degradation</keyword>
<dbReference type="CDD" id="cd09129">
    <property type="entry name" value="PLDc_unchar2_1"/>
    <property type="match status" value="1"/>
</dbReference>